<dbReference type="Proteomes" id="UP001280415">
    <property type="component" value="Unassembled WGS sequence"/>
</dbReference>
<gene>
    <name evidence="2" type="ORF">R0H03_10230</name>
</gene>
<evidence type="ECO:0000256" key="1">
    <source>
        <dbReference type="SAM" id="Phobius"/>
    </source>
</evidence>
<comment type="caution">
    <text evidence="2">The sequence shown here is derived from an EMBL/GenBank/DDBJ whole genome shotgun (WGS) entry which is preliminary data.</text>
</comment>
<organism evidence="2 3">
    <name type="scientific">Pediococcus acidilactici</name>
    <dbReference type="NCBI Taxonomy" id="1254"/>
    <lineage>
        <taxon>Bacteria</taxon>
        <taxon>Bacillati</taxon>
        <taxon>Bacillota</taxon>
        <taxon>Bacilli</taxon>
        <taxon>Lactobacillales</taxon>
        <taxon>Lactobacillaceae</taxon>
        <taxon>Pediococcus</taxon>
        <taxon>Pediococcus acidilactici group</taxon>
    </lineage>
</organism>
<proteinExistence type="predicted"/>
<keyword evidence="1" id="KW-1133">Transmembrane helix</keyword>
<evidence type="ECO:0000313" key="2">
    <source>
        <dbReference type="EMBL" id="MDV2912207.1"/>
    </source>
</evidence>
<reference evidence="2" key="1">
    <citation type="journal article" date="2023" name="PeerJ">
        <title>Selection and evaluation of lactic acid bacteria from chicken feces in Thailand as potential probiotics.</title>
        <authorList>
            <person name="Khurajog B."/>
            <person name="Disastra Y."/>
            <person name="Lawwyne L.D."/>
            <person name="Sirichokchatchawan W."/>
            <person name="Niyomtham W."/>
            <person name="Yindee J."/>
            <person name="Hampson D.J."/>
            <person name="Prapasarakul N."/>
        </authorList>
    </citation>
    <scope>NUCLEOTIDE SEQUENCE</scope>
    <source>
        <strain evidence="2">BF14</strain>
    </source>
</reference>
<dbReference type="AlphaFoldDB" id="A0AAW8YPW1"/>
<keyword evidence="1" id="KW-0472">Membrane</keyword>
<feature type="transmembrane region" description="Helical" evidence="1">
    <location>
        <begin position="30"/>
        <end position="50"/>
    </location>
</feature>
<evidence type="ECO:0000313" key="3">
    <source>
        <dbReference type="Proteomes" id="UP001280415"/>
    </source>
</evidence>
<reference evidence="2" key="2">
    <citation type="submission" date="2023-10" db="EMBL/GenBank/DDBJ databases">
        <authorList>
            <person name="Khurajog B."/>
        </authorList>
    </citation>
    <scope>NUCLEOTIDE SEQUENCE</scope>
    <source>
        <strain evidence="2">BF14</strain>
    </source>
</reference>
<sequence>MFLLWYFSCVFWLLPAVLIGHAVHSGWVGVAIFIAAIILQTWISGIAYLIRGKKNDYQN</sequence>
<dbReference type="RefSeq" id="WP_317052531.1">
    <property type="nucleotide sequence ID" value="NZ_CP140878.1"/>
</dbReference>
<dbReference type="EMBL" id="JAWJAX010000018">
    <property type="protein sequence ID" value="MDV2912207.1"/>
    <property type="molecule type" value="Genomic_DNA"/>
</dbReference>
<keyword evidence="1" id="KW-0812">Transmembrane</keyword>
<name>A0AAW8YPW1_PEDAC</name>
<protein>
    <submittedName>
        <fullName evidence="2">Uncharacterized protein</fullName>
    </submittedName>
</protein>
<accession>A0AAW8YPW1</accession>